<dbReference type="AlphaFoldDB" id="A0A5E4RKI2"/>
<keyword evidence="17" id="KW-0548">Nucleotidyltransferase</keyword>
<evidence type="ECO:0000256" key="15">
    <source>
        <dbReference type="PIRSR" id="PIRSR006135-1"/>
    </source>
</evidence>
<dbReference type="PANTHER" id="PTHR34848">
    <property type="match status" value="1"/>
</dbReference>
<comment type="catalytic activity">
    <reaction evidence="2 14">
        <text>adenosylcob(III)inamide phosphate + GTP + H(+) = adenosylcob(III)inamide-GDP + diphosphate</text>
        <dbReference type="Rhea" id="RHEA:22712"/>
        <dbReference type="ChEBI" id="CHEBI:15378"/>
        <dbReference type="ChEBI" id="CHEBI:33019"/>
        <dbReference type="ChEBI" id="CHEBI:37565"/>
        <dbReference type="ChEBI" id="CHEBI:58502"/>
        <dbReference type="ChEBI" id="CHEBI:60487"/>
        <dbReference type="EC" id="2.7.7.62"/>
    </reaction>
</comment>
<accession>A0A5E4RKI2</accession>
<feature type="binding site" evidence="16">
    <location>
        <begin position="54"/>
        <end position="57"/>
    </location>
    <ligand>
        <name>GTP</name>
        <dbReference type="ChEBI" id="CHEBI:37565"/>
    </ligand>
</feature>
<dbReference type="GO" id="GO:0005525">
    <property type="term" value="F:GTP binding"/>
    <property type="evidence" value="ECO:0007669"/>
    <property type="project" value="UniProtKB-UniRule"/>
</dbReference>
<evidence type="ECO:0000256" key="8">
    <source>
        <dbReference type="ARBA" id="ARBA00022573"/>
    </source>
</evidence>
<comment type="pathway">
    <text evidence="5 14">Cofactor biosynthesis; adenosylcobalamin biosynthesis; adenosylcobalamin from cob(II)yrinate a,c-diamide: step 6/7.</text>
</comment>
<evidence type="ECO:0000256" key="12">
    <source>
        <dbReference type="ARBA" id="ARBA00022840"/>
    </source>
</evidence>
<name>A0A5E4RKI2_9BURK</name>
<evidence type="ECO:0000256" key="6">
    <source>
        <dbReference type="ARBA" id="ARBA00005159"/>
    </source>
</evidence>
<gene>
    <name evidence="17" type="ORF">PTE30175_00213</name>
</gene>
<dbReference type="PANTHER" id="PTHR34848:SF1">
    <property type="entry name" value="BIFUNCTIONAL ADENOSYLCOBALAMIN BIOSYNTHESIS PROTEIN COBU"/>
    <property type="match status" value="1"/>
</dbReference>
<evidence type="ECO:0000256" key="5">
    <source>
        <dbReference type="ARBA" id="ARBA00004692"/>
    </source>
</evidence>
<feature type="active site" description="GMP-histidine intermediate" evidence="15">
    <location>
        <position position="53"/>
    </location>
</feature>
<dbReference type="GO" id="GO:0008820">
    <property type="term" value="F:cobinamide phosphate guanylyltransferase activity"/>
    <property type="evidence" value="ECO:0007669"/>
    <property type="project" value="UniProtKB-UniRule"/>
</dbReference>
<dbReference type="Proteomes" id="UP000414233">
    <property type="component" value="Unassembled WGS sequence"/>
</dbReference>
<evidence type="ECO:0000256" key="10">
    <source>
        <dbReference type="ARBA" id="ARBA00022741"/>
    </source>
</evidence>
<feature type="binding site" evidence="16">
    <location>
        <position position="87"/>
    </location>
    <ligand>
        <name>GTP</name>
        <dbReference type="ChEBI" id="CHEBI:37565"/>
    </ligand>
</feature>
<comment type="similarity">
    <text evidence="7 14">Belongs to the CobU/CobP family.</text>
</comment>
<comment type="pathway">
    <text evidence="6 14">Cofactor biosynthesis; adenosylcobalamin biosynthesis; adenosylcobalamin from cob(II)yrinate a,c-diamide: step 5/7.</text>
</comment>
<evidence type="ECO:0000256" key="4">
    <source>
        <dbReference type="ARBA" id="ARBA00003889"/>
    </source>
</evidence>
<keyword evidence="8 14" id="KW-0169">Cobalamin biosynthesis</keyword>
<feature type="binding site" evidence="16">
    <location>
        <begin position="36"/>
        <end position="38"/>
    </location>
    <ligand>
        <name>GTP</name>
        <dbReference type="ChEBI" id="CHEBI:37565"/>
    </ligand>
</feature>
<dbReference type="Pfam" id="PF02283">
    <property type="entry name" value="CobU"/>
    <property type="match status" value="1"/>
</dbReference>
<dbReference type="EC" id="2.7.1.156" evidence="14"/>
<evidence type="ECO:0000313" key="17">
    <source>
        <dbReference type="EMBL" id="VVD63331.1"/>
    </source>
</evidence>
<keyword evidence="13 14" id="KW-0342">GTP-binding</keyword>
<dbReference type="NCBIfam" id="NF004469">
    <property type="entry name" value="PRK05800.1"/>
    <property type="match status" value="1"/>
</dbReference>
<comment type="catalytic activity">
    <reaction evidence="3">
        <text>adenosylcob(III)inamide + GTP = adenosylcob(III)inamide phosphate + GDP + H(+)</text>
        <dbReference type="Rhea" id="RHEA:15765"/>
        <dbReference type="ChEBI" id="CHEBI:2480"/>
        <dbReference type="ChEBI" id="CHEBI:15378"/>
        <dbReference type="ChEBI" id="CHEBI:37565"/>
        <dbReference type="ChEBI" id="CHEBI:58189"/>
        <dbReference type="ChEBI" id="CHEBI:58502"/>
        <dbReference type="EC" id="2.7.1.156"/>
    </reaction>
</comment>
<feature type="binding site" evidence="16">
    <location>
        <position position="65"/>
    </location>
    <ligand>
        <name>GTP</name>
        <dbReference type="ChEBI" id="CHEBI:37565"/>
    </ligand>
</feature>
<dbReference type="InterPro" id="IPR003203">
    <property type="entry name" value="CobU/CobP"/>
</dbReference>
<dbReference type="GO" id="GO:0005524">
    <property type="term" value="F:ATP binding"/>
    <property type="evidence" value="ECO:0007669"/>
    <property type="project" value="UniProtKB-UniRule"/>
</dbReference>
<evidence type="ECO:0000313" key="18">
    <source>
        <dbReference type="Proteomes" id="UP000414233"/>
    </source>
</evidence>
<keyword evidence="9 14" id="KW-0808">Transferase</keyword>
<evidence type="ECO:0000256" key="14">
    <source>
        <dbReference type="PIRNR" id="PIRNR006135"/>
    </source>
</evidence>
<dbReference type="UniPathway" id="UPA00148">
    <property type="reaction ID" value="UER00236"/>
</dbReference>
<dbReference type="OrthoDB" id="9788370at2"/>
<dbReference type="RefSeq" id="WP_150695197.1">
    <property type="nucleotide sequence ID" value="NZ_CABPRZ010000001.1"/>
</dbReference>
<dbReference type="Gene3D" id="3.40.50.300">
    <property type="entry name" value="P-loop containing nucleotide triphosphate hydrolases"/>
    <property type="match status" value="1"/>
</dbReference>
<evidence type="ECO:0000256" key="11">
    <source>
        <dbReference type="ARBA" id="ARBA00022777"/>
    </source>
</evidence>
<keyword evidence="12 14" id="KW-0067">ATP-binding</keyword>
<evidence type="ECO:0000256" key="9">
    <source>
        <dbReference type="ARBA" id="ARBA00022679"/>
    </source>
</evidence>
<protein>
    <recommendedName>
        <fullName evidence="14">Bifunctional adenosylcobalamin biosynthesis protein</fullName>
        <ecNumber evidence="14">2.7.1.156</ecNumber>
        <ecNumber evidence="14">2.7.7.62</ecNumber>
    </recommendedName>
</protein>
<evidence type="ECO:0000256" key="13">
    <source>
        <dbReference type="ARBA" id="ARBA00023134"/>
    </source>
</evidence>
<evidence type="ECO:0000256" key="7">
    <source>
        <dbReference type="ARBA" id="ARBA00007490"/>
    </source>
</evidence>
<sequence>MSSHNLTFVLGGARSGKSAFAEQLAHDSALPVTYIATALDTGEREMRERIAHHRARRPAHWTTVEAGLDLAGAIAHAARPDHCVIVDCLPLWLAGWLCPPGARDDTPFDDGPWLAACAQLETALATAPGQRVVVSNEIGMGVIPMGALTRRYVDELGRLNQRIAAVSDRVRFVVAGLPMAVKG</sequence>
<proteinExistence type="inferred from homology"/>
<evidence type="ECO:0000256" key="16">
    <source>
        <dbReference type="PIRSR" id="PIRSR006135-2"/>
    </source>
</evidence>
<evidence type="ECO:0000256" key="1">
    <source>
        <dbReference type="ARBA" id="ARBA00000312"/>
    </source>
</evidence>
<evidence type="ECO:0000256" key="2">
    <source>
        <dbReference type="ARBA" id="ARBA00000711"/>
    </source>
</evidence>
<keyword evidence="18" id="KW-1185">Reference proteome</keyword>
<dbReference type="PIRSF" id="PIRSF006135">
    <property type="entry name" value="CobU"/>
    <property type="match status" value="1"/>
</dbReference>
<dbReference type="InterPro" id="IPR027417">
    <property type="entry name" value="P-loop_NTPase"/>
</dbReference>
<reference evidence="17 18" key="1">
    <citation type="submission" date="2019-08" db="EMBL/GenBank/DDBJ databases">
        <authorList>
            <person name="Peeters C."/>
        </authorList>
    </citation>
    <scope>NUCLEOTIDE SEQUENCE [LARGE SCALE GENOMIC DNA]</scope>
    <source>
        <strain evidence="17 18">LMG 30175</strain>
    </source>
</reference>
<dbReference type="CDD" id="cd00544">
    <property type="entry name" value="CobU"/>
    <property type="match status" value="1"/>
</dbReference>
<comment type="function">
    <text evidence="4 14">Catalyzes ATP-dependent phosphorylation of adenosylcobinamide and addition of GMP to adenosylcobinamide phosphate.</text>
</comment>
<dbReference type="SUPFAM" id="SSF52540">
    <property type="entry name" value="P-loop containing nucleoside triphosphate hydrolases"/>
    <property type="match status" value="1"/>
</dbReference>
<dbReference type="EMBL" id="CABPRZ010000001">
    <property type="protein sequence ID" value="VVD63331.1"/>
    <property type="molecule type" value="Genomic_DNA"/>
</dbReference>
<feature type="binding site" evidence="16">
    <location>
        <begin position="11"/>
        <end position="18"/>
    </location>
    <ligand>
        <name>GTP</name>
        <dbReference type="ChEBI" id="CHEBI:37565"/>
    </ligand>
</feature>
<dbReference type="GO" id="GO:0043752">
    <property type="term" value="F:adenosylcobinamide kinase activity"/>
    <property type="evidence" value="ECO:0007669"/>
    <property type="project" value="UniProtKB-EC"/>
</dbReference>
<organism evidence="17 18">
    <name type="scientific">Pandoraea terrae</name>
    <dbReference type="NCBI Taxonomy" id="1537710"/>
    <lineage>
        <taxon>Bacteria</taxon>
        <taxon>Pseudomonadati</taxon>
        <taxon>Pseudomonadota</taxon>
        <taxon>Betaproteobacteria</taxon>
        <taxon>Burkholderiales</taxon>
        <taxon>Burkholderiaceae</taxon>
        <taxon>Pandoraea</taxon>
    </lineage>
</organism>
<keyword evidence="10 14" id="KW-0547">Nucleotide-binding</keyword>
<dbReference type="EC" id="2.7.7.62" evidence="14"/>
<dbReference type="GO" id="GO:0009236">
    <property type="term" value="P:cobalamin biosynthetic process"/>
    <property type="evidence" value="ECO:0007669"/>
    <property type="project" value="UniProtKB-UniRule"/>
</dbReference>
<keyword evidence="11 14" id="KW-0418">Kinase</keyword>
<comment type="catalytic activity">
    <reaction evidence="1 14">
        <text>adenosylcob(III)inamide + ATP = adenosylcob(III)inamide phosphate + ADP + H(+)</text>
        <dbReference type="Rhea" id="RHEA:15769"/>
        <dbReference type="ChEBI" id="CHEBI:2480"/>
        <dbReference type="ChEBI" id="CHEBI:15378"/>
        <dbReference type="ChEBI" id="CHEBI:30616"/>
        <dbReference type="ChEBI" id="CHEBI:58502"/>
        <dbReference type="ChEBI" id="CHEBI:456216"/>
        <dbReference type="EC" id="2.7.1.156"/>
    </reaction>
</comment>
<evidence type="ECO:0000256" key="3">
    <source>
        <dbReference type="ARBA" id="ARBA00001522"/>
    </source>
</evidence>